<keyword evidence="1" id="KW-1133">Transmembrane helix</keyword>
<keyword evidence="1" id="KW-0472">Membrane</keyword>
<evidence type="ECO:0000313" key="3">
    <source>
        <dbReference type="Proteomes" id="UP000307000"/>
    </source>
</evidence>
<organism evidence="2 3">
    <name type="scientific">Glutamicibacter creatinolyticus</name>
    <dbReference type="NCBI Taxonomy" id="162496"/>
    <lineage>
        <taxon>Bacteria</taxon>
        <taxon>Bacillati</taxon>
        <taxon>Actinomycetota</taxon>
        <taxon>Actinomycetes</taxon>
        <taxon>Micrococcales</taxon>
        <taxon>Micrococcaceae</taxon>
        <taxon>Glutamicibacter</taxon>
    </lineage>
</organism>
<dbReference type="EMBL" id="CP034412">
    <property type="protein sequence ID" value="QCY46439.1"/>
    <property type="molecule type" value="Genomic_DNA"/>
</dbReference>
<dbReference type="KEGG" id="gcr:GcLGCM259_0678"/>
<keyword evidence="1" id="KW-0812">Transmembrane</keyword>
<accession>A0A5B7WRC4</accession>
<evidence type="ECO:0000256" key="1">
    <source>
        <dbReference type="SAM" id="Phobius"/>
    </source>
</evidence>
<gene>
    <name evidence="2" type="ORF">GcLGCM259_0678</name>
</gene>
<name>A0A5B7WRC4_9MICC</name>
<evidence type="ECO:0000313" key="2">
    <source>
        <dbReference type="EMBL" id="QCY46439.1"/>
    </source>
</evidence>
<feature type="transmembrane region" description="Helical" evidence="1">
    <location>
        <begin position="58"/>
        <end position="83"/>
    </location>
</feature>
<reference evidence="2 3" key="1">
    <citation type="submission" date="2018-12" db="EMBL/GenBank/DDBJ databases">
        <title>Complete Genome Sequence of Glutamicibacter creatinolyticus strain LGCM259,isolated from an abscess of a 12-year-old mare in Italy.</title>
        <authorList>
            <person name="Santos R.G."/>
            <person name="Silva A.L."/>
            <person name="Seyffert N."/>
            <person name="Castro T.L.P."/>
            <person name="Attili A.R."/>
            <person name="Rifici C."/>
            <person name="Mazzullo G."/>
            <person name="Brenig B."/>
            <person name="Venanzi F."/>
            <person name="Azevedo V."/>
        </authorList>
    </citation>
    <scope>NUCLEOTIDE SEQUENCE [LARGE SCALE GENOMIC DNA]</scope>
    <source>
        <strain evidence="2 3">LGCM 259</strain>
    </source>
</reference>
<dbReference type="AlphaFoldDB" id="A0A5B7WRC4"/>
<feature type="transmembrane region" description="Helical" evidence="1">
    <location>
        <begin position="21"/>
        <end position="43"/>
    </location>
</feature>
<sequence>MKLPLHQNERVIIKTRVHSRVLRQPFITLLILTGSFAFILGYLSRQQLPGWIAPNAGVLSWLFVLLWFLLVGIWCVAPWIGWLRSRIVLTTERILFRTPRSGGQLQSVGLYTVRDLLAHTRKKKNPAQRPGTLDVVLNHGYVRIPHVPAVTSFRRLAIEALQNMGGNNQVAGPFGTAAGEGNDR</sequence>
<proteinExistence type="predicted"/>
<keyword evidence="3" id="KW-1185">Reference proteome</keyword>
<dbReference type="RefSeq" id="WP_054821906.1">
    <property type="nucleotide sequence ID" value="NZ_CP034412.1"/>
</dbReference>
<dbReference type="Proteomes" id="UP000307000">
    <property type="component" value="Chromosome"/>
</dbReference>
<evidence type="ECO:0008006" key="4">
    <source>
        <dbReference type="Google" id="ProtNLM"/>
    </source>
</evidence>
<protein>
    <recommendedName>
        <fullName evidence="4">PH domain-containing protein</fullName>
    </recommendedName>
</protein>